<keyword evidence="5" id="KW-0964">Secreted</keyword>
<gene>
    <name evidence="16" type="ORF">KAK06_19845</name>
</gene>
<evidence type="ECO:0000256" key="12">
    <source>
        <dbReference type="ARBA" id="ARBA00023326"/>
    </source>
</evidence>
<keyword evidence="12" id="KW-0624">Polysaccharide degradation</keyword>
<keyword evidence="4" id="KW-0134">Cell wall</keyword>
<dbReference type="InterPro" id="IPR008979">
    <property type="entry name" value="Galactose-bd-like_sf"/>
</dbReference>
<evidence type="ECO:0000256" key="1">
    <source>
        <dbReference type="ARBA" id="ARBA00004191"/>
    </source>
</evidence>
<dbReference type="Gene3D" id="2.60.120.430">
    <property type="entry name" value="Galactose-binding lectin"/>
    <property type="match status" value="1"/>
</dbReference>
<dbReference type="AlphaFoldDB" id="A0A940YJI7"/>
<keyword evidence="10" id="KW-0119">Carbohydrate metabolism</keyword>
<name>A0A940YJI7_9BURK</name>
<evidence type="ECO:0000256" key="15">
    <source>
        <dbReference type="ARBA" id="ARBA00043078"/>
    </source>
</evidence>
<evidence type="ECO:0000256" key="13">
    <source>
        <dbReference type="ARBA" id="ARBA00037649"/>
    </source>
</evidence>
<dbReference type="PANTHER" id="PTHR16631:SF17">
    <property type="entry name" value="GLUCAN ENDO-1,3-BETA-GLUCOSIDASE BTGC"/>
    <property type="match status" value="1"/>
</dbReference>
<sequence>MTPRLPPALRRARSLMALAALVLTGSVLALAGCGGGGSGGYTEQAVSQTSERRLLPSSLMTRAAVNYSPYRTSANASQLANEVITPAQVLQDLRLVQATGIGTIRLFSSRAFARTVLEVIRDNALDLKVYLGAYPNPVTDAAAEADNLAELEACIALAKDFPDTVVAVSVGNETMVEWSAHKIAVADMARYIKHVRDAITQPVTTDDNFLFWASVPKSIAEVVDFAAVHVYPFLDTYYNPSAYDWRQKAVAEPQRAQAMIDATLTEAKSQFERARQGLVKLNLGSLPMLIGETGWAAVDTAGGPNLAFRAHPVNQKLYLDGLESWVQQGRQDAQGPKAIFIFQAFDEPWKQGDDGWGLFNAQRQARYAVQALGTCGVTWTCEAGSYTPADATKWVQPTLAPAVTAARYTLFADTAAADEVFATGLRWDPFALSGYRESASGLASGDGGVYLEISPNPLDYGWGLFRYSGSGVLENLSGFANGRLNFQVHSDGYPGKIEVGITTDTEDRDIQEAFLQVGPGDHGYCNSGGWCQVSIPVSAFLAVNPKLDLRYVNFRFIIADRFSFTGKPLNYTGLPVLNIDDLHWSR</sequence>
<keyword evidence="9" id="KW-0325">Glycoprotein</keyword>
<evidence type="ECO:0000256" key="9">
    <source>
        <dbReference type="ARBA" id="ARBA00023180"/>
    </source>
</evidence>
<evidence type="ECO:0000256" key="7">
    <source>
        <dbReference type="ARBA" id="ARBA00022801"/>
    </source>
</evidence>
<dbReference type="PROSITE" id="PS51257">
    <property type="entry name" value="PROKAR_LIPOPROTEIN"/>
    <property type="match status" value="1"/>
</dbReference>
<proteinExistence type="predicted"/>
<dbReference type="Gene3D" id="3.20.20.80">
    <property type="entry name" value="Glycosidases"/>
    <property type="match status" value="1"/>
</dbReference>
<dbReference type="SUPFAM" id="SSF51445">
    <property type="entry name" value="(Trans)glycosidases"/>
    <property type="match status" value="1"/>
</dbReference>
<dbReference type="GO" id="GO:0000272">
    <property type="term" value="P:polysaccharide catabolic process"/>
    <property type="evidence" value="ECO:0007669"/>
    <property type="project" value="UniProtKB-KW"/>
</dbReference>
<comment type="subcellular location">
    <subcellularLocation>
        <location evidence="2">Cell membrane</location>
    </subcellularLocation>
    <subcellularLocation>
        <location evidence="1">Secreted</location>
        <location evidence="1">Cell wall</location>
    </subcellularLocation>
</comment>
<keyword evidence="11" id="KW-0961">Cell wall biogenesis/degradation</keyword>
<dbReference type="PANTHER" id="PTHR16631">
    <property type="entry name" value="GLUCAN 1,3-BETA-GLUCOSIDASE"/>
    <property type="match status" value="1"/>
</dbReference>
<accession>A0A940YJI7</accession>
<dbReference type="EMBL" id="JAGQDE010000024">
    <property type="protein sequence ID" value="MBQ0961220.1"/>
    <property type="molecule type" value="Genomic_DNA"/>
</dbReference>
<organism evidence="16 17">
    <name type="scientific">Ideonella aquatica</name>
    <dbReference type="NCBI Taxonomy" id="2824119"/>
    <lineage>
        <taxon>Bacteria</taxon>
        <taxon>Pseudomonadati</taxon>
        <taxon>Pseudomonadota</taxon>
        <taxon>Betaproteobacteria</taxon>
        <taxon>Burkholderiales</taxon>
        <taxon>Sphaerotilaceae</taxon>
        <taxon>Ideonella</taxon>
    </lineage>
</organism>
<reference evidence="16" key="1">
    <citation type="submission" date="2021-04" db="EMBL/GenBank/DDBJ databases">
        <title>The genome sequence of Ideonella sp. 4Y11.</title>
        <authorList>
            <person name="Liu Y."/>
        </authorList>
    </citation>
    <scope>NUCLEOTIDE SEQUENCE</scope>
    <source>
        <strain evidence="16">4Y11</strain>
    </source>
</reference>
<evidence type="ECO:0000256" key="14">
    <source>
        <dbReference type="ARBA" id="ARBA00042373"/>
    </source>
</evidence>
<dbReference type="GO" id="GO:0004553">
    <property type="term" value="F:hydrolase activity, hydrolyzing O-glycosyl compounds"/>
    <property type="evidence" value="ECO:0007669"/>
    <property type="project" value="InterPro"/>
</dbReference>
<keyword evidence="3" id="KW-1003">Cell membrane</keyword>
<dbReference type="InterPro" id="IPR000490">
    <property type="entry name" value="Glyco_hydro_17"/>
</dbReference>
<keyword evidence="8" id="KW-0472">Membrane</keyword>
<keyword evidence="7" id="KW-0378">Hydrolase</keyword>
<dbReference type="Proteomes" id="UP000678374">
    <property type="component" value="Unassembled WGS sequence"/>
</dbReference>
<protein>
    <recommendedName>
        <fullName evidence="15">Endo-1,3-beta-glucanase btgC</fullName>
    </recommendedName>
    <alternativeName>
        <fullName evidence="14">Laminarinase btgC</fullName>
    </alternativeName>
</protein>
<dbReference type="Pfam" id="PF00332">
    <property type="entry name" value="Glyco_hydro_17"/>
    <property type="match status" value="1"/>
</dbReference>
<keyword evidence="6" id="KW-0732">Signal</keyword>
<evidence type="ECO:0000256" key="6">
    <source>
        <dbReference type="ARBA" id="ARBA00022729"/>
    </source>
</evidence>
<evidence type="ECO:0000256" key="3">
    <source>
        <dbReference type="ARBA" id="ARBA00022475"/>
    </source>
</evidence>
<comment type="caution">
    <text evidence="16">The sequence shown here is derived from an EMBL/GenBank/DDBJ whole genome shotgun (WGS) entry which is preliminary data.</text>
</comment>
<evidence type="ECO:0000256" key="11">
    <source>
        <dbReference type="ARBA" id="ARBA00023316"/>
    </source>
</evidence>
<keyword evidence="17" id="KW-1185">Reference proteome</keyword>
<evidence type="ECO:0000256" key="2">
    <source>
        <dbReference type="ARBA" id="ARBA00004236"/>
    </source>
</evidence>
<dbReference type="GO" id="GO:0071555">
    <property type="term" value="P:cell wall organization"/>
    <property type="evidence" value="ECO:0007669"/>
    <property type="project" value="UniProtKB-KW"/>
</dbReference>
<dbReference type="InterPro" id="IPR017853">
    <property type="entry name" value="GH"/>
</dbReference>
<dbReference type="GO" id="GO:0005886">
    <property type="term" value="C:plasma membrane"/>
    <property type="evidence" value="ECO:0007669"/>
    <property type="project" value="UniProtKB-SubCell"/>
</dbReference>
<dbReference type="InterPro" id="IPR050732">
    <property type="entry name" value="Beta-glucan_modifiers"/>
</dbReference>
<evidence type="ECO:0000256" key="4">
    <source>
        <dbReference type="ARBA" id="ARBA00022512"/>
    </source>
</evidence>
<evidence type="ECO:0000256" key="10">
    <source>
        <dbReference type="ARBA" id="ARBA00023277"/>
    </source>
</evidence>
<evidence type="ECO:0000256" key="5">
    <source>
        <dbReference type="ARBA" id="ARBA00022525"/>
    </source>
</evidence>
<comment type="function">
    <text evidence="13">Glucanases play a role in cell expansion during growth, in cell-cell fusion during mating, and in spore release during sporulation. This enzyme may be involved in beta-glucan degradation. Active on laminarin and lichenan.</text>
</comment>
<evidence type="ECO:0000313" key="17">
    <source>
        <dbReference type="Proteomes" id="UP000678374"/>
    </source>
</evidence>
<dbReference type="RefSeq" id="WP_210803894.1">
    <property type="nucleotide sequence ID" value="NZ_JAGQDE010000024.1"/>
</dbReference>
<evidence type="ECO:0000256" key="8">
    <source>
        <dbReference type="ARBA" id="ARBA00023136"/>
    </source>
</evidence>
<evidence type="ECO:0000313" key="16">
    <source>
        <dbReference type="EMBL" id="MBQ0961220.1"/>
    </source>
</evidence>
<dbReference type="SUPFAM" id="SSF49785">
    <property type="entry name" value="Galactose-binding domain-like"/>
    <property type="match status" value="1"/>
</dbReference>